<evidence type="ECO:0000313" key="15">
    <source>
        <dbReference type="Proteomes" id="UP000712713"/>
    </source>
</evidence>
<reference evidence="14" key="1">
    <citation type="journal article" date="2021" name="PeerJ">
        <title>Extensive microbial diversity within the chicken gut microbiome revealed by metagenomics and culture.</title>
        <authorList>
            <person name="Gilroy R."/>
            <person name="Ravi A."/>
            <person name="Getino M."/>
            <person name="Pursley I."/>
            <person name="Horton D.L."/>
            <person name="Alikhan N.F."/>
            <person name="Baker D."/>
            <person name="Gharbi K."/>
            <person name="Hall N."/>
            <person name="Watson M."/>
            <person name="Adriaenssens E.M."/>
            <person name="Foster-Nyarko E."/>
            <person name="Jarju S."/>
            <person name="Secka A."/>
            <person name="Antonio M."/>
            <person name="Oren A."/>
            <person name="Chaudhuri R.R."/>
            <person name="La Ragione R."/>
            <person name="Hildebrand F."/>
            <person name="Pallen M.J."/>
        </authorList>
    </citation>
    <scope>NUCLEOTIDE SEQUENCE</scope>
    <source>
        <strain evidence="14">ChiGjej3B3-7470</strain>
    </source>
</reference>
<comment type="catalytic activity">
    <reaction evidence="9 10 11">
        <text>2-[(2R,5Z)-2-carboxy-4-methylthiazol-5(2H)-ylidene]ethyl phosphate + 4-amino-2-methyl-5-(diphosphooxymethyl)pyrimidine + 2 H(+) = thiamine phosphate + CO2 + diphosphate</text>
        <dbReference type="Rhea" id="RHEA:47844"/>
        <dbReference type="ChEBI" id="CHEBI:15378"/>
        <dbReference type="ChEBI" id="CHEBI:16526"/>
        <dbReference type="ChEBI" id="CHEBI:33019"/>
        <dbReference type="ChEBI" id="CHEBI:37575"/>
        <dbReference type="ChEBI" id="CHEBI:57841"/>
        <dbReference type="ChEBI" id="CHEBI:62899"/>
        <dbReference type="EC" id="2.5.1.3"/>
    </reaction>
</comment>
<evidence type="ECO:0000256" key="10">
    <source>
        <dbReference type="HAMAP-Rule" id="MF_00097"/>
    </source>
</evidence>
<dbReference type="GO" id="GO:0009229">
    <property type="term" value="P:thiamine diphosphate biosynthetic process"/>
    <property type="evidence" value="ECO:0007669"/>
    <property type="project" value="UniProtKB-UniRule"/>
</dbReference>
<keyword evidence="5 10" id="KW-0460">Magnesium</keyword>
<dbReference type="NCBIfam" id="TIGR00693">
    <property type="entry name" value="thiE"/>
    <property type="match status" value="1"/>
</dbReference>
<feature type="binding site" evidence="10">
    <location>
        <begin position="149"/>
        <end position="151"/>
    </location>
    <ligand>
        <name>2-[(2R,5Z)-2-carboxy-4-methylthiazol-5(2H)-ylidene]ethyl phosphate</name>
        <dbReference type="ChEBI" id="CHEBI:62899"/>
    </ligand>
</feature>
<feature type="binding site" evidence="10">
    <location>
        <position position="152"/>
    </location>
    <ligand>
        <name>4-amino-2-methyl-5-(diphosphooxymethyl)pyrimidine</name>
        <dbReference type="ChEBI" id="CHEBI:57841"/>
    </ligand>
</feature>
<gene>
    <name evidence="10 14" type="primary">thiE</name>
    <name evidence="14" type="ORF">K8V15_08115</name>
</gene>
<dbReference type="EMBL" id="DYZF01000203">
    <property type="protein sequence ID" value="HJE51927.1"/>
    <property type="molecule type" value="Genomic_DNA"/>
</dbReference>
<evidence type="ECO:0000256" key="6">
    <source>
        <dbReference type="ARBA" id="ARBA00022977"/>
    </source>
</evidence>
<dbReference type="CDD" id="cd00564">
    <property type="entry name" value="TMP_TenI"/>
    <property type="match status" value="1"/>
</dbReference>
<comment type="caution">
    <text evidence="14">The sequence shown here is derived from an EMBL/GenBank/DDBJ whole genome shotgun (WGS) entry which is preliminary data.</text>
</comment>
<feature type="binding site" evidence="10">
    <location>
        <position position="84"/>
    </location>
    <ligand>
        <name>4-amino-2-methyl-5-(diphosphooxymethyl)pyrimidine</name>
        <dbReference type="ChEBI" id="CHEBI:57841"/>
    </ligand>
</feature>
<dbReference type="Pfam" id="PF02581">
    <property type="entry name" value="TMP-TENI"/>
    <property type="match status" value="1"/>
</dbReference>
<evidence type="ECO:0000256" key="3">
    <source>
        <dbReference type="ARBA" id="ARBA00022679"/>
    </source>
</evidence>
<dbReference type="GO" id="GO:0009228">
    <property type="term" value="P:thiamine biosynthetic process"/>
    <property type="evidence" value="ECO:0007669"/>
    <property type="project" value="UniProtKB-KW"/>
</dbReference>
<keyword evidence="4 10" id="KW-0479">Metal-binding</keyword>
<comment type="pathway">
    <text evidence="2 10 12">Cofactor biosynthesis; thiamine diphosphate biosynthesis; thiamine phosphate from 4-amino-2-methyl-5-diphosphomethylpyrimidine and 4-methyl-5-(2-phosphoethyl)-thiazole: step 1/1.</text>
</comment>
<evidence type="ECO:0000256" key="2">
    <source>
        <dbReference type="ARBA" id="ARBA00005165"/>
    </source>
</evidence>
<feature type="binding site" evidence="10">
    <location>
        <position position="103"/>
    </location>
    <ligand>
        <name>Mg(2+)</name>
        <dbReference type="ChEBI" id="CHEBI:18420"/>
    </ligand>
</feature>
<comment type="catalytic activity">
    <reaction evidence="7 10 11">
        <text>4-methyl-5-(2-phosphooxyethyl)-thiazole + 4-amino-2-methyl-5-(diphosphooxymethyl)pyrimidine + H(+) = thiamine phosphate + diphosphate</text>
        <dbReference type="Rhea" id="RHEA:22328"/>
        <dbReference type="ChEBI" id="CHEBI:15378"/>
        <dbReference type="ChEBI" id="CHEBI:33019"/>
        <dbReference type="ChEBI" id="CHEBI:37575"/>
        <dbReference type="ChEBI" id="CHEBI:57841"/>
        <dbReference type="ChEBI" id="CHEBI:58296"/>
        <dbReference type="EC" id="2.5.1.3"/>
    </reaction>
</comment>
<sequence>MQARPGLANSVDWRLYYVTDTDLSGGPEQVPHFVEQAVLGGAGVVQIRDKHLGHDDFLALTRACMAANERAAMSVGRAAAIVVNDRLEVAAELGLHYHQGQDDGDIKRARKLLGPDLLIGLSISSLQELEAELANQTADALGLSPIWATPTKTDTAEALGIDGARELVVATRRRAKTLAIGGINLVNGRWVIQTGVDGICVVSAITSAPDPRDAATQLLGLWSD</sequence>
<protein>
    <recommendedName>
        <fullName evidence="10">Thiamine-phosphate synthase</fullName>
        <shortName evidence="10">TP synthase</shortName>
        <shortName evidence="10">TPS</shortName>
        <ecNumber evidence="10">2.5.1.3</ecNumber>
    </recommendedName>
    <alternativeName>
        <fullName evidence="10">Thiamine-phosphate pyrophosphorylase</fullName>
        <shortName evidence="10">TMP pyrophosphorylase</shortName>
        <shortName evidence="10">TMP-PPase</shortName>
    </alternativeName>
</protein>
<keyword evidence="3 10" id="KW-0808">Transferase</keyword>
<comment type="cofactor">
    <cofactor evidence="10">
        <name>Mg(2+)</name>
        <dbReference type="ChEBI" id="CHEBI:18420"/>
    </cofactor>
    <text evidence="10">Binds 1 Mg(2+) ion per subunit.</text>
</comment>
<evidence type="ECO:0000256" key="11">
    <source>
        <dbReference type="RuleBase" id="RU003826"/>
    </source>
</evidence>
<feature type="binding site" evidence="10">
    <location>
        <position position="182"/>
    </location>
    <ligand>
        <name>2-[(2R,5Z)-2-carboxy-4-methylthiazol-5(2H)-ylidene]ethyl phosphate</name>
        <dbReference type="ChEBI" id="CHEBI:62899"/>
    </ligand>
</feature>
<evidence type="ECO:0000256" key="9">
    <source>
        <dbReference type="ARBA" id="ARBA00047883"/>
    </source>
</evidence>
<proteinExistence type="inferred from homology"/>
<feature type="binding site" evidence="10">
    <location>
        <position position="122"/>
    </location>
    <ligand>
        <name>4-amino-2-methyl-5-(diphosphooxymethyl)pyrimidine</name>
        <dbReference type="ChEBI" id="CHEBI:57841"/>
    </ligand>
</feature>
<keyword evidence="6 10" id="KW-0784">Thiamine biosynthesis</keyword>
<evidence type="ECO:0000256" key="4">
    <source>
        <dbReference type="ARBA" id="ARBA00022723"/>
    </source>
</evidence>
<organism evidence="14 15">
    <name type="scientific">Tessaracoccus flavescens</name>
    <dbReference type="NCBI Taxonomy" id="399497"/>
    <lineage>
        <taxon>Bacteria</taxon>
        <taxon>Bacillati</taxon>
        <taxon>Actinomycetota</taxon>
        <taxon>Actinomycetes</taxon>
        <taxon>Propionibacteriales</taxon>
        <taxon>Propionibacteriaceae</taxon>
        <taxon>Tessaracoccus</taxon>
    </lineage>
</organism>
<dbReference type="GO" id="GO:0005737">
    <property type="term" value="C:cytoplasm"/>
    <property type="evidence" value="ECO:0007669"/>
    <property type="project" value="TreeGrafter"/>
</dbReference>
<dbReference type="GO" id="GO:0004789">
    <property type="term" value="F:thiamine-phosphate diphosphorylase activity"/>
    <property type="evidence" value="ECO:0007669"/>
    <property type="project" value="UniProtKB-UniRule"/>
</dbReference>
<evidence type="ECO:0000256" key="8">
    <source>
        <dbReference type="ARBA" id="ARBA00047851"/>
    </source>
</evidence>
<comment type="catalytic activity">
    <reaction evidence="8 10 11">
        <text>2-(2-carboxy-4-methylthiazol-5-yl)ethyl phosphate + 4-amino-2-methyl-5-(diphosphooxymethyl)pyrimidine + 2 H(+) = thiamine phosphate + CO2 + diphosphate</text>
        <dbReference type="Rhea" id="RHEA:47848"/>
        <dbReference type="ChEBI" id="CHEBI:15378"/>
        <dbReference type="ChEBI" id="CHEBI:16526"/>
        <dbReference type="ChEBI" id="CHEBI:33019"/>
        <dbReference type="ChEBI" id="CHEBI:37575"/>
        <dbReference type="ChEBI" id="CHEBI:57841"/>
        <dbReference type="ChEBI" id="CHEBI:62890"/>
        <dbReference type="EC" id="2.5.1.3"/>
    </reaction>
</comment>
<dbReference type="InterPro" id="IPR022998">
    <property type="entry name" value="ThiamineP_synth_TenI"/>
</dbReference>
<accession>A0A921EPN7</accession>
<dbReference type="InterPro" id="IPR013785">
    <property type="entry name" value="Aldolase_TIM"/>
</dbReference>
<feature type="binding site" evidence="10">
    <location>
        <begin position="46"/>
        <end position="50"/>
    </location>
    <ligand>
        <name>4-amino-2-methyl-5-(diphosphooxymethyl)pyrimidine</name>
        <dbReference type="ChEBI" id="CHEBI:57841"/>
    </ligand>
</feature>
<dbReference type="InterPro" id="IPR036206">
    <property type="entry name" value="ThiamineP_synth_sf"/>
</dbReference>
<comment type="function">
    <text evidence="1 10">Condenses 4-methyl-5-(beta-hydroxyethyl)thiazole monophosphate (THZ-P) and 2-methyl-4-amino-5-hydroxymethyl pyrimidine pyrophosphate (HMP-PP) to form thiamine monophosphate (TMP).</text>
</comment>
<feature type="domain" description="Thiamine phosphate synthase/TenI" evidence="13">
    <location>
        <begin position="15"/>
        <end position="205"/>
    </location>
</feature>
<dbReference type="GO" id="GO:0000287">
    <property type="term" value="F:magnesium ion binding"/>
    <property type="evidence" value="ECO:0007669"/>
    <property type="project" value="UniProtKB-UniRule"/>
</dbReference>
<dbReference type="HAMAP" id="MF_00097">
    <property type="entry name" value="TMP_synthase"/>
    <property type="match status" value="1"/>
</dbReference>
<dbReference type="AlphaFoldDB" id="A0A921EPN7"/>
<evidence type="ECO:0000256" key="7">
    <source>
        <dbReference type="ARBA" id="ARBA00047334"/>
    </source>
</evidence>
<dbReference type="EC" id="2.5.1.3" evidence="10"/>
<reference evidence="14" key="2">
    <citation type="submission" date="2021-09" db="EMBL/GenBank/DDBJ databases">
        <authorList>
            <person name="Gilroy R."/>
        </authorList>
    </citation>
    <scope>NUCLEOTIDE SEQUENCE</scope>
    <source>
        <strain evidence="14">ChiGjej3B3-7470</strain>
    </source>
</reference>
<feature type="binding site" evidence="10">
    <location>
        <position position="85"/>
    </location>
    <ligand>
        <name>Mg(2+)</name>
        <dbReference type="ChEBI" id="CHEBI:18420"/>
    </ligand>
</feature>
<evidence type="ECO:0000313" key="14">
    <source>
        <dbReference type="EMBL" id="HJE51927.1"/>
    </source>
</evidence>
<dbReference type="PANTHER" id="PTHR20857">
    <property type="entry name" value="THIAMINE-PHOSPHATE PYROPHOSPHORYLASE"/>
    <property type="match status" value="1"/>
</dbReference>
<evidence type="ECO:0000256" key="1">
    <source>
        <dbReference type="ARBA" id="ARBA00003814"/>
    </source>
</evidence>
<evidence type="ECO:0000256" key="12">
    <source>
        <dbReference type="RuleBase" id="RU004253"/>
    </source>
</evidence>
<evidence type="ECO:0000259" key="13">
    <source>
        <dbReference type="Pfam" id="PF02581"/>
    </source>
</evidence>
<dbReference type="PANTHER" id="PTHR20857:SF23">
    <property type="entry name" value="THIAMINE BIOSYNTHETIC BIFUNCTIONAL ENZYME"/>
    <property type="match status" value="1"/>
</dbReference>
<dbReference type="Proteomes" id="UP000712713">
    <property type="component" value="Unassembled WGS sequence"/>
</dbReference>
<dbReference type="InterPro" id="IPR034291">
    <property type="entry name" value="TMP_synthase"/>
</dbReference>
<feature type="binding site" evidence="10">
    <location>
        <begin position="202"/>
        <end position="203"/>
    </location>
    <ligand>
        <name>2-[(2R,5Z)-2-carboxy-4-methylthiazol-5(2H)-ylidene]ethyl phosphate</name>
        <dbReference type="ChEBI" id="CHEBI:62899"/>
    </ligand>
</feature>
<evidence type="ECO:0000256" key="5">
    <source>
        <dbReference type="ARBA" id="ARBA00022842"/>
    </source>
</evidence>
<dbReference type="SUPFAM" id="SSF51391">
    <property type="entry name" value="Thiamin phosphate synthase"/>
    <property type="match status" value="1"/>
</dbReference>
<dbReference type="Gene3D" id="3.20.20.70">
    <property type="entry name" value="Aldolase class I"/>
    <property type="match status" value="1"/>
</dbReference>
<comment type="similarity">
    <text evidence="10 11">Belongs to the thiamine-phosphate synthase family.</text>
</comment>
<name>A0A921EPN7_9ACTN</name>